<organism evidence="7 8">
    <name type="scientific">Aureibacillus halotolerans</name>
    <dbReference type="NCBI Taxonomy" id="1508390"/>
    <lineage>
        <taxon>Bacteria</taxon>
        <taxon>Bacillati</taxon>
        <taxon>Bacillota</taxon>
        <taxon>Bacilli</taxon>
        <taxon>Bacillales</taxon>
        <taxon>Bacillaceae</taxon>
        <taxon>Aureibacillus</taxon>
    </lineage>
</organism>
<dbReference type="Proteomes" id="UP000295632">
    <property type="component" value="Unassembled WGS sequence"/>
</dbReference>
<protein>
    <submittedName>
        <fullName evidence="7">Methyl-accepting chemotaxis sensory transducer with Pas/Pac sensor</fullName>
    </submittedName>
</protein>
<evidence type="ECO:0000259" key="5">
    <source>
        <dbReference type="PROSITE" id="PS50112"/>
    </source>
</evidence>
<dbReference type="RefSeq" id="WP_279512769.1">
    <property type="nucleotide sequence ID" value="NZ_SNYJ01000014.1"/>
</dbReference>
<dbReference type="Pfam" id="PF08448">
    <property type="entry name" value="PAS_4"/>
    <property type="match status" value="1"/>
</dbReference>
<evidence type="ECO:0000256" key="1">
    <source>
        <dbReference type="ARBA" id="ARBA00023224"/>
    </source>
</evidence>
<evidence type="ECO:0000259" key="6">
    <source>
        <dbReference type="PROSITE" id="PS50113"/>
    </source>
</evidence>
<keyword evidence="8" id="KW-1185">Reference proteome</keyword>
<dbReference type="Pfam" id="PF00015">
    <property type="entry name" value="MCPsignal"/>
    <property type="match status" value="1"/>
</dbReference>
<evidence type="ECO:0000256" key="3">
    <source>
        <dbReference type="PROSITE-ProRule" id="PRU00284"/>
    </source>
</evidence>
<keyword evidence="1 3" id="KW-0807">Transducer</keyword>
<dbReference type="NCBIfam" id="TIGR00229">
    <property type="entry name" value="sensory_box"/>
    <property type="match status" value="1"/>
</dbReference>
<comment type="caution">
    <text evidence="7">The sequence shown here is derived from an EMBL/GenBank/DDBJ whole genome shotgun (WGS) entry which is preliminary data.</text>
</comment>
<comment type="similarity">
    <text evidence="2">Belongs to the methyl-accepting chemotaxis (MCP) protein family.</text>
</comment>
<evidence type="ECO:0000259" key="4">
    <source>
        <dbReference type="PROSITE" id="PS50111"/>
    </source>
</evidence>
<dbReference type="AlphaFoldDB" id="A0A4R6TWM1"/>
<dbReference type="InterPro" id="IPR035965">
    <property type="entry name" value="PAS-like_dom_sf"/>
</dbReference>
<dbReference type="PROSITE" id="PS50112">
    <property type="entry name" value="PAS"/>
    <property type="match status" value="1"/>
</dbReference>
<feature type="domain" description="Methyl-accepting transducer" evidence="4">
    <location>
        <begin position="120"/>
        <end position="300"/>
    </location>
</feature>
<dbReference type="InterPro" id="IPR000014">
    <property type="entry name" value="PAS"/>
</dbReference>
<dbReference type="GO" id="GO:0004888">
    <property type="term" value="F:transmembrane signaling receptor activity"/>
    <property type="evidence" value="ECO:0007669"/>
    <property type="project" value="InterPro"/>
</dbReference>
<dbReference type="PROSITE" id="PS50113">
    <property type="entry name" value="PAC"/>
    <property type="match status" value="1"/>
</dbReference>
<name>A0A4R6TWM1_9BACI</name>
<dbReference type="PROSITE" id="PS50111">
    <property type="entry name" value="CHEMOTAXIS_TRANSDUC_2"/>
    <property type="match status" value="1"/>
</dbReference>
<dbReference type="PRINTS" id="PR00260">
    <property type="entry name" value="CHEMTRNSDUCR"/>
</dbReference>
<dbReference type="PANTHER" id="PTHR32089">
    <property type="entry name" value="METHYL-ACCEPTING CHEMOTAXIS PROTEIN MCPB"/>
    <property type="match status" value="1"/>
</dbReference>
<dbReference type="InterPro" id="IPR004089">
    <property type="entry name" value="MCPsignal_dom"/>
</dbReference>
<dbReference type="Gene3D" id="1.10.287.950">
    <property type="entry name" value="Methyl-accepting chemotaxis protein"/>
    <property type="match status" value="1"/>
</dbReference>
<evidence type="ECO:0000313" key="8">
    <source>
        <dbReference type="Proteomes" id="UP000295632"/>
    </source>
</evidence>
<evidence type="ECO:0000256" key="2">
    <source>
        <dbReference type="ARBA" id="ARBA00029447"/>
    </source>
</evidence>
<dbReference type="SUPFAM" id="SSF55785">
    <property type="entry name" value="PYP-like sensor domain (PAS domain)"/>
    <property type="match status" value="1"/>
</dbReference>
<dbReference type="GO" id="GO:0007165">
    <property type="term" value="P:signal transduction"/>
    <property type="evidence" value="ECO:0007669"/>
    <property type="project" value="UniProtKB-KW"/>
</dbReference>
<dbReference type="InterPro" id="IPR013656">
    <property type="entry name" value="PAS_4"/>
</dbReference>
<dbReference type="InterPro" id="IPR000700">
    <property type="entry name" value="PAS-assoc_C"/>
</dbReference>
<dbReference type="SUPFAM" id="SSF58104">
    <property type="entry name" value="Methyl-accepting chemotaxis protein (MCP) signaling domain"/>
    <property type="match status" value="1"/>
</dbReference>
<dbReference type="EMBL" id="SNYJ01000014">
    <property type="protein sequence ID" value="TDQ37142.1"/>
    <property type="molecule type" value="Genomic_DNA"/>
</dbReference>
<dbReference type="GO" id="GO:0006935">
    <property type="term" value="P:chemotaxis"/>
    <property type="evidence" value="ECO:0007669"/>
    <property type="project" value="InterPro"/>
</dbReference>
<dbReference type="GO" id="GO:0016020">
    <property type="term" value="C:membrane"/>
    <property type="evidence" value="ECO:0007669"/>
    <property type="project" value="InterPro"/>
</dbReference>
<dbReference type="CDD" id="cd00130">
    <property type="entry name" value="PAS"/>
    <property type="match status" value="1"/>
</dbReference>
<dbReference type="Gene3D" id="3.30.450.20">
    <property type="entry name" value="PAS domain"/>
    <property type="match status" value="1"/>
</dbReference>
<proteinExistence type="inferred from homology"/>
<sequence>MSVTVNWSDSILLKALETNVAVIRFTVDRRVEHVNDLFARAMGYTTQEMIGMHHRELCFSDFAYSKDYEVFWQELLAGNRVQDKIKRKGAQGQRLWLEATYMPVLDNEGNVVGVTKIATDITKREEAVNRIASSLQQMAEQLNEHASLGNNQSEKLLKSFQQMSQYLDENTLALKMLTAKAESIHNVVKIIRAISSQTNLLALNAAIEAARAGEHGRGFNVVAQEVKKLAHQVDDSIVGVRDNIDDMTKEVESLSKGGARAILLSKQSQQDVQETLSVFETMSTNAELLEEQAKQFKQII</sequence>
<feature type="domain" description="PAS" evidence="5">
    <location>
        <begin position="8"/>
        <end position="88"/>
    </location>
</feature>
<dbReference type="PANTHER" id="PTHR32089:SF65">
    <property type="entry name" value="CHEMOTAXIS SIGNAL TRANSDUCTION SYSTEM METHYL ACCEPTING SENSORY TRANSDUCER"/>
    <property type="match status" value="1"/>
</dbReference>
<feature type="domain" description="PAC" evidence="6">
    <location>
        <begin position="79"/>
        <end position="133"/>
    </location>
</feature>
<evidence type="ECO:0000313" key="7">
    <source>
        <dbReference type="EMBL" id="TDQ37142.1"/>
    </source>
</evidence>
<dbReference type="InterPro" id="IPR004090">
    <property type="entry name" value="Chemotax_Me-accpt_rcpt"/>
</dbReference>
<gene>
    <name evidence="7" type="ORF">EV213_11421</name>
</gene>
<reference evidence="7 8" key="1">
    <citation type="submission" date="2019-03" db="EMBL/GenBank/DDBJ databases">
        <title>Genomic Encyclopedia of Type Strains, Phase IV (KMG-IV): sequencing the most valuable type-strain genomes for metagenomic binning, comparative biology and taxonomic classification.</title>
        <authorList>
            <person name="Goeker M."/>
        </authorList>
    </citation>
    <scope>NUCLEOTIDE SEQUENCE [LARGE SCALE GENOMIC DNA]</scope>
    <source>
        <strain evidence="7 8">DSM 28697</strain>
    </source>
</reference>
<accession>A0A4R6TWM1</accession>
<dbReference type="SMART" id="SM00283">
    <property type="entry name" value="MA"/>
    <property type="match status" value="1"/>
</dbReference>